<evidence type="ECO:0000313" key="1">
    <source>
        <dbReference type="EMBL" id="KZU92748.1"/>
    </source>
</evidence>
<proteinExistence type="predicted"/>
<name>A0A162EY55_LACPN</name>
<protein>
    <submittedName>
        <fullName evidence="1">Uncharacterized protein</fullName>
    </submittedName>
</protein>
<accession>A0A162EY55</accession>
<dbReference type="Proteomes" id="UP000076882">
    <property type="component" value="Unassembled WGS sequence"/>
</dbReference>
<sequence length="155" mass="18353">MLVNQFKTASKKNWHLSDEFLNVLAQLSSFDTADHKWAVEIGAYDNDEEKFVVDDATYRQQVGAEDWPRIARERELYQILVKIRPVPFTEFAANDQVLASERVPILKQAARLTYFEFTEKEICALLKVNANYLKINRTEFRQWKDWYAQHYVETN</sequence>
<evidence type="ECO:0000313" key="2">
    <source>
        <dbReference type="Proteomes" id="UP000076882"/>
    </source>
</evidence>
<gene>
    <name evidence="1" type="ORF">Lp19_2730</name>
</gene>
<dbReference type="EMBL" id="LUXM01000038">
    <property type="protein sequence ID" value="KZU92748.1"/>
    <property type="molecule type" value="Genomic_DNA"/>
</dbReference>
<organism evidence="1 2">
    <name type="scientific">Lactiplantibacillus plantarum</name>
    <name type="common">Lactobacillus plantarum</name>
    <dbReference type="NCBI Taxonomy" id="1590"/>
    <lineage>
        <taxon>Bacteria</taxon>
        <taxon>Bacillati</taxon>
        <taxon>Bacillota</taxon>
        <taxon>Bacilli</taxon>
        <taxon>Lactobacillales</taxon>
        <taxon>Lactobacillaceae</taxon>
        <taxon>Lactiplantibacillus</taxon>
    </lineage>
</organism>
<dbReference type="PATRIC" id="fig|1590.201.peg.2654"/>
<dbReference type="AlphaFoldDB" id="A0A162EY55"/>
<comment type="caution">
    <text evidence="1">The sequence shown here is derived from an EMBL/GenBank/DDBJ whole genome shotgun (WGS) entry which is preliminary data.</text>
</comment>
<reference evidence="1 2" key="1">
    <citation type="submission" date="2016-03" db="EMBL/GenBank/DDBJ databases">
        <title>Comparative genomics of 54 Lactobacillus plantarum strains reveals genomic uncoupling from niche constraints.</title>
        <authorList>
            <person name="Martino M.E."/>
        </authorList>
    </citation>
    <scope>NUCLEOTIDE SEQUENCE [LARGE SCALE GENOMIC DNA]</scope>
    <source>
        <strain evidence="1 2">19.1</strain>
    </source>
</reference>
<dbReference type="RefSeq" id="WP_016526765.1">
    <property type="nucleotide sequence ID" value="NZ_CBDBYI010000005.1"/>
</dbReference>